<reference evidence="11 12" key="1">
    <citation type="submission" date="2017-06" db="EMBL/GenBank/DDBJ databases">
        <title>Draft genome sequence of a variant of Elsinoe murrayae.</title>
        <authorList>
            <person name="Cheng Q."/>
        </authorList>
    </citation>
    <scope>NUCLEOTIDE SEQUENCE [LARGE SCALE GENOMIC DNA]</scope>
    <source>
        <strain evidence="11 12">CQ-2017a</strain>
    </source>
</reference>
<sequence length="205" mass="22503">MPRRRRPARPGALADLAPRRIFTQIVVLQALYYLCAAALIIFTTLVAGKPVSLDLLFNWETVRGDVTTGWTLALCWMFDALICVIFFLLLIARSKLVPDFALTIHFLHLIVVSFYTKRIPTQLFWWGLQAASSALMIFLGMWACQWRELKPIAFGGRAKENGSAVSGPSNTTEQGTGFTTGNGGSGGDGAGVYEMIGMKPKDEAV</sequence>
<dbReference type="InParanoid" id="A0A2K1R354"/>
<feature type="region of interest" description="Disordered" evidence="9">
    <location>
        <begin position="163"/>
        <end position="188"/>
    </location>
</feature>
<feature type="transmembrane region" description="Helical" evidence="10">
    <location>
        <begin position="123"/>
        <end position="144"/>
    </location>
</feature>
<feature type="compositionally biased region" description="Gly residues" evidence="9">
    <location>
        <begin position="178"/>
        <end position="188"/>
    </location>
</feature>
<keyword evidence="3" id="KW-0813">Transport</keyword>
<keyword evidence="12" id="KW-1185">Reference proteome</keyword>
<keyword evidence="7" id="KW-0333">Golgi apparatus</keyword>
<dbReference type="PANTHER" id="PTHR12952">
    <property type="entry name" value="SYS1"/>
    <property type="match status" value="1"/>
</dbReference>
<dbReference type="GO" id="GO:0005829">
    <property type="term" value="C:cytosol"/>
    <property type="evidence" value="ECO:0007669"/>
    <property type="project" value="GOC"/>
</dbReference>
<evidence type="ECO:0000256" key="8">
    <source>
        <dbReference type="ARBA" id="ARBA00023136"/>
    </source>
</evidence>
<dbReference type="GO" id="GO:0043001">
    <property type="term" value="P:Golgi to plasma membrane protein transport"/>
    <property type="evidence" value="ECO:0007669"/>
    <property type="project" value="TreeGrafter"/>
</dbReference>
<evidence type="ECO:0000256" key="5">
    <source>
        <dbReference type="ARBA" id="ARBA00022927"/>
    </source>
</evidence>
<feature type="transmembrane region" description="Helical" evidence="10">
    <location>
        <begin position="21"/>
        <end position="48"/>
    </location>
</feature>
<name>A0A2K1R354_9PEZI</name>
<keyword evidence="8 10" id="KW-0472">Membrane</keyword>
<dbReference type="Pfam" id="PF09801">
    <property type="entry name" value="SYS1"/>
    <property type="match status" value="1"/>
</dbReference>
<evidence type="ECO:0000313" key="12">
    <source>
        <dbReference type="Proteomes" id="UP000243797"/>
    </source>
</evidence>
<protein>
    <recommendedName>
        <fullName evidence="13">Protein SYS1</fullName>
    </recommendedName>
</protein>
<evidence type="ECO:0000256" key="1">
    <source>
        <dbReference type="ARBA" id="ARBA00004653"/>
    </source>
</evidence>
<dbReference type="GO" id="GO:0034067">
    <property type="term" value="P:protein localization to Golgi apparatus"/>
    <property type="evidence" value="ECO:0007669"/>
    <property type="project" value="TreeGrafter"/>
</dbReference>
<feature type="transmembrane region" description="Helical" evidence="10">
    <location>
        <begin position="99"/>
        <end position="117"/>
    </location>
</feature>
<dbReference type="PANTHER" id="PTHR12952:SF0">
    <property type="entry name" value="PROTEIN SYS1 HOMOLOG"/>
    <property type="match status" value="1"/>
</dbReference>
<keyword evidence="6 10" id="KW-1133">Transmembrane helix</keyword>
<evidence type="ECO:0000256" key="6">
    <source>
        <dbReference type="ARBA" id="ARBA00022989"/>
    </source>
</evidence>
<organism evidence="11 12">
    <name type="scientific">Sphaceloma murrayae</name>
    <dbReference type="NCBI Taxonomy" id="2082308"/>
    <lineage>
        <taxon>Eukaryota</taxon>
        <taxon>Fungi</taxon>
        <taxon>Dikarya</taxon>
        <taxon>Ascomycota</taxon>
        <taxon>Pezizomycotina</taxon>
        <taxon>Dothideomycetes</taxon>
        <taxon>Dothideomycetidae</taxon>
        <taxon>Myriangiales</taxon>
        <taxon>Elsinoaceae</taxon>
        <taxon>Sphaceloma</taxon>
    </lineage>
</organism>
<dbReference type="InterPro" id="IPR019185">
    <property type="entry name" value="Integral_membrane_SYS1-rel"/>
</dbReference>
<keyword evidence="5" id="KW-0653">Protein transport</keyword>
<dbReference type="GO" id="GO:0006895">
    <property type="term" value="P:Golgi to endosome transport"/>
    <property type="evidence" value="ECO:0007669"/>
    <property type="project" value="TreeGrafter"/>
</dbReference>
<evidence type="ECO:0000256" key="10">
    <source>
        <dbReference type="SAM" id="Phobius"/>
    </source>
</evidence>
<proteinExistence type="inferred from homology"/>
<evidence type="ECO:0000256" key="2">
    <source>
        <dbReference type="ARBA" id="ARBA00008160"/>
    </source>
</evidence>
<dbReference type="FunCoup" id="A0A2K1R354">
    <property type="interactions" value="238"/>
</dbReference>
<gene>
    <name evidence="11" type="ORF">CAC42_972</name>
</gene>
<dbReference type="STRING" id="2082308.A0A2K1R354"/>
<evidence type="ECO:0000256" key="7">
    <source>
        <dbReference type="ARBA" id="ARBA00023034"/>
    </source>
</evidence>
<dbReference type="OrthoDB" id="542931at2759"/>
<comment type="similarity">
    <text evidence="2">Belongs to the SYS1 family.</text>
</comment>
<dbReference type="GO" id="GO:0000139">
    <property type="term" value="C:Golgi membrane"/>
    <property type="evidence" value="ECO:0007669"/>
    <property type="project" value="UniProtKB-SubCell"/>
</dbReference>
<evidence type="ECO:0000256" key="3">
    <source>
        <dbReference type="ARBA" id="ARBA00022448"/>
    </source>
</evidence>
<dbReference type="Proteomes" id="UP000243797">
    <property type="component" value="Unassembled WGS sequence"/>
</dbReference>
<feature type="transmembrane region" description="Helical" evidence="10">
    <location>
        <begin position="68"/>
        <end position="92"/>
    </location>
</feature>
<accession>A0A2K1R354</accession>
<evidence type="ECO:0000256" key="4">
    <source>
        <dbReference type="ARBA" id="ARBA00022692"/>
    </source>
</evidence>
<comment type="caution">
    <text evidence="11">The sequence shown here is derived from an EMBL/GenBank/DDBJ whole genome shotgun (WGS) entry which is preliminary data.</text>
</comment>
<comment type="subcellular location">
    <subcellularLocation>
        <location evidence="1">Golgi apparatus membrane</location>
        <topology evidence="1">Multi-pass membrane protein</topology>
    </subcellularLocation>
</comment>
<dbReference type="GO" id="GO:0005802">
    <property type="term" value="C:trans-Golgi network"/>
    <property type="evidence" value="ECO:0007669"/>
    <property type="project" value="TreeGrafter"/>
</dbReference>
<dbReference type="EMBL" id="NKHZ01000011">
    <property type="protein sequence ID" value="PNS21613.1"/>
    <property type="molecule type" value="Genomic_DNA"/>
</dbReference>
<evidence type="ECO:0000313" key="11">
    <source>
        <dbReference type="EMBL" id="PNS21613.1"/>
    </source>
</evidence>
<keyword evidence="4 10" id="KW-0812">Transmembrane</keyword>
<dbReference type="AlphaFoldDB" id="A0A2K1R354"/>
<evidence type="ECO:0008006" key="13">
    <source>
        <dbReference type="Google" id="ProtNLM"/>
    </source>
</evidence>
<evidence type="ECO:0000256" key="9">
    <source>
        <dbReference type="SAM" id="MobiDB-lite"/>
    </source>
</evidence>